<dbReference type="Proteomes" id="UP000663852">
    <property type="component" value="Unassembled WGS sequence"/>
</dbReference>
<evidence type="ECO:0000256" key="4">
    <source>
        <dbReference type="ARBA" id="ARBA00009317"/>
    </source>
</evidence>
<dbReference type="Pfam" id="PF00953">
    <property type="entry name" value="Glycos_transf_4"/>
    <property type="match status" value="1"/>
</dbReference>
<evidence type="ECO:0000256" key="17">
    <source>
        <dbReference type="ARBA" id="ARBA00044717"/>
    </source>
</evidence>
<dbReference type="InterPro" id="IPR000715">
    <property type="entry name" value="Glycosyl_transferase_4"/>
</dbReference>
<dbReference type="PANTHER" id="PTHR10571">
    <property type="entry name" value="UDP-N-ACETYLGLUCOSAMINE--DOLICHYL-PHOSPHATE N-ACETYLGLUCOSAMINEPHOSPHOTRANSFERASE"/>
    <property type="match status" value="1"/>
</dbReference>
<evidence type="ECO:0000256" key="20">
    <source>
        <dbReference type="SAM" id="SignalP"/>
    </source>
</evidence>
<dbReference type="CDD" id="cd06855">
    <property type="entry name" value="GT_GPT_euk"/>
    <property type="match status" value="1"/>
</dbReference>
<evidence type="ECO:0000256" key="5">
    <source>
        <dbReference type="ARBA" id="ARBA00013225"/>
    </source>
</evidence>
<evidence type="ECO:0000256" key="9">
    <source>
        <dbReference type="ARBA" id="ARBA00022692"/>
    </source>
</evidence>
<dbReference type="PANTHER" id="PTHR10571:SF0">
    <property type="entry name" value="UDP-N-ACETYLGLUCOSAMINE--DOLICHYL-PHOSPHATE N-ACETYLGLUCOSAMINEPHOSPHOTRANSFERASE"/>
    <property type="match status" value="1"/>
</dbReference>
<evidence type="ECO:0000256" key="11">
    <source>
        <dbReference type="ARBA" id="ARBA00022824"/>
    </source>
</evidence>
<keyword evidence="8" id="KW-0808">Transferase</keyword>
<feature type="transmembrane region" description="Helical" evidence="19">
    <location>
        <begin position="499"/>
        <end position="519"/>
    </location>
</feature>
<comment type="similarity">
    <text evidence="4">Belongs to the glycosyltransferase 4 family.</text>
</comment>
<keyword evidence="13 19" id="KW-1133">Transmembrane helix</keyword>
<keyword evidence="20" id="KW-0732">Signal</keyword>
<dbReference type="GO" id="GO:0046872">
    <property type="term" value="F:metal ion binding"/>
    <property type="evidence" value="ECO:0007669"/>
    <property type="project" value="UniProtKB-KW"/>
</dbReference>
<organism evidence="21 22">
    <name type="scientific">Adineta ricciae</name>
    <name type="common">Rotifer</name>
    <dbReference type="NCBI Taxonomy" id="249248"/>
    <lineage>
        <taxon>Eukaryota</taxon>
        <taxon>Metazoa</taxon>
        <taxon>Spiralia</taxon>
        <taxon>Gnathifera</taxon>
        <taxon>Rotifera</taxon>
        <taxon>Eurotatoria</taxon>
        <taxon>Bdelloidea</taxon>
        <taxon>Adinetida</taxon>
        <taxon>Adinetidae</taxon>
        <taxon>Adineta</taxon>
    </lineage>
</organism>
<dbReference type="AlphaFoldDB" id="A0A815NSC9"/>
<evidence type="ECO:0000256" key="19">
    <source>
        <dbReference type="SAM" id="Phobius"/>
    </source>
</evidence>
<comment type="caution">
    <text evidence="21">The sequence shown here is derived from an EMBL/GenBank/DDBJ whole genome shotgun (WGS) entry which is preliminary data.</text>
</comment>
<evidence type="ECO:0000313" key="22">
    <source>
        <dbReference type="Proteomes" id="UP000663852"/>
    </source>
</evidence>
<comment type="function">
    <text evidence="17">UDP-N-acetylglucosamine--dolichyl-phosphate N-acetylglucosaminephosphotransferase that operates in the biosynthetic pathway of dolichol-linked oligosaccharides, the glycan precursors employed in protein asparagine (N)-glycosylation. The assembly of dolichol-linked oligosaccharides begins on the cytosolic side of the endoplasmic reticulum membrane and finishes in its lumen. The sequential addition of sugars to dolichol pyrophosphate produces dolichol-linked oligosaccharides containing fourteen sugars, including two GlcNAcs, nine mannoses and three glucoses. Once assembled, the oligosaccharide is transferred from the lipid to nascent proteins by oligosaccharyltransferases. Catalyzes the initial step of dolichol-linked oligosaccharide biosynthesis, transfering GlcNAc-1-P from cytosolic UDP-GlcNAc onto the carrier lipid dolichyl phosphate (P-dolichol), yielding GlcNAc-P-P-dolichol embedded in the cytoplasmic leaflet of the endoplasmic reticulum membrane.</text>
</comment>
<feature type="chain" id="PRO_5032526847" description="UDP-N-acetylglucosamine--dolichyl-phosphate N-acetylglucosaminephosphotransferase" evidence="20">
    <location>
        <begin position="23"/>
        <end position="526"/>
    </location>
</feature>
<feature type="transmembrane region" description="Helical" evidence="19">
    <location>
        <begin position="242"/>
        <end position="263"/>
    </location>
</feature>
<feature type="transmembrane region" description="Helical" evidence="19">
    <location>
        <begin position="124"/>
        <end position="145"/>
    </location>
</feature>
<evidence type="ECO:0000256" key="16">
    <source>
        <dbReference type="ARBA" id="ARBA00033238"/>
    </source>
</evidence>
<evidence type="ECO:0000313" key="21">
    <source>
        <dbReference type="EMBL" id="CAF1436095.1"/>
    </source>
</evidence>
<feature type="transmembrane region" description="Helical" evidence="19">
    <location>
        <begin position="311"/>
        <end position="327"/>
    </location>
</feature>
<feature type="transmembrane region" description="Helical" evidence="19">
    <location>
        <begin position="283"/>
        <end position="304"/>
    </location>
</feature>
<feature type="transmembrane region" description="Helical" evidence="19">
    <location>
        <begin position="369"/>
        <end position="387"/>
    </location>
</feature>
<dbReference type="GO" id="GO:0003975">
    <property type="term" value="F:UDP-N-acetylglucosamine-dolichyl-phosphate N-acetylglucosaminephosphotransferase activity"/>
    <property type="evidence" value="ECO:0007669"/>
    <property type="project" value="UniProtKB-EC"/>
</dbReference>
<keyword evidence="7" id="KW-0328">Glycosyltransferase</keyword>
<gene>
    <name evidence="21" type="ORF">EDS130_LOCUS38535</name>
</gene>
<feature type="transmembrane region" description="Helical" evidence="19">
    <location>
        <begin position="211"/>
        <end position="230"/>
    </location>
</feature>
<feature type="transmembrane region" description="Helical" evidence="19">
    <location>
        <begin position="177"/>
        <end position="196"/>
    </location>
</feature>
<dbReference type="OrthoDB" id="10262326at2759"/>
<evidence type="ECO:0000256" key="13">
    <source>
        <dbReference type="ARBA" id="ARBA00022989"/>
    </source>
</evidence>
<evidence type="ECO:0000256" key="3">
    <source>
        <dbReference type="ARBA" id="ARBA00004922"/>
    </source>
</evidence>
<protein>
    <recommendedName>
        <fullName evidence="6">UDP-N-acetylglucosamine--dolichyl-phosphate N-acetylglucosaminephosphotransferase</fullName>
        <ecNumber evidence="5">2.7.8.15</ecNumber>
    </recommendedName>
    <alternativeName>
        <fullName evidence="15">GlcNAc-1-P transferase</fullName>
    </alternativeName>
    <alternativeName>
        <fullName evidence="16">N-acetylglucosamine-1-phosphate transferase</fullName>
    </alternativeName>
</protein>
<proteinExistence type="inferred from homology"/>
<evidence type="ECO:0000256" key="1">
    <source>
        <dbReference type="ARBA" id="ARBA00001946"/>
    </source>
</evidence>
<comment type="pathway">
    <text evidence="3">Protein modification; protein glycosylation.</text>
</comment>
<evidence type="ECO:0000256" key="12">
    <source>
        <dbReference type="ARBA" id="ARBA00022842"/>
    </source>
</evidence>
<keyword evidence="14 19" id="KW-0472">Membrane</keyword>
<evidence type="ECO:0000256" key="7">
    <source>
        <dbReference type="ARBA" id="ARBA00022676"/>
    </source>
</evidence>
<dbReference type="GO" id="GO:0006488">
    <property type="term" value="P:dolichol-linked oligosaccharide biosynthetic process"/>
    <property type="evidence" value="ECO:0007669"/>
    <property type="project" value="InterPro"/>
</dbReference>
<evidence type="ECO:0000256" key="18">
    <source>
        <dbReference type="ARBA" id="ARBA00045078"/>
    </source>
</evidence>
<dbReference type="InterPro" id="IPR033895">
    <property type="entry name" value="GPT"/>
</dbReference>
<reference evidence="21" key="1">
    <citation type="submission" date="2021-02" db="EMBL/GenBank/DDBJ databases">
        <authorList>
            <person name="Nowell W R."/>
        </authorList>
    </citation>
    <scope>NUCLEOTIDE SEQUENCE</scope>
</reference>
<accession>A0A815NSC9</accession>
<dbReference type="GO" id="GO:0005789">
    <property type="term" value="C:endoplasmic reticulum membrane"/>
    <property type="evidence" value="ECO:0007669"/>
    <property type="project" value="UniProtKB-SubCell"/>
</dbReference>
<comment type="cofactor">
    <cofactor evidence="1">
        <name>Mg(2+)</name>
        <dbReference type="ChEBI" id="CHEBI:18420"/>
    </cofactor>
</comment>
<keyword evidence="10" id="KW-0479">Metal-binding</keyword>
<keyword evidence="12" id="KW-0460">Magnesium</keyword>
<feature type="transmembrane region" description="Helical" evidence="19">
    <location>
        <begin position="339"/>
        <end position="357"/>
    </location>
</feature>
<feature type="signal peptide" evidence="20">
    <location>
        <begin position="1"/>
        <end position="22"/>
    </location>
</feature>
<evidence type="ECO:0000256" key="2">
    <source>
        <dbReference type="ARBA" id="ARBA00004477"/>
    </source>
</evidence>
<dbReference type="EMBL" id="CAJNOJ010000405">
    <property type="protein sequence ID" value="CAF1436095.1"/>
    <property type="molecule type" value="Genomic_DNA"/>
</dbReference>
<dbReference type="UniPathway" id="UPA00378"/>
<keyword evidence="9 19" id="KW-0812">Transmembrane</keyword>
<sequence length="526" mass="60616">MRYLQQIVIVAVLMQLLVSTWARTRFVREPSLVASSLWNEIEEIDNNESGSDHGVVDRSTFWPSKAKKAYHYGMEERRKKYLGEPVNFQGGHSLQGLWAMPGRHKTISMKRTTMSSPVIDRFDLFTIVFNIIISIIGGIVVNRLIPMLKEKFIKAQLWGYDLNKRNSKEIKVAESQGVIVAGIFLVLMFIMIAIVFSEHLHPESDFPNHKFVEYLAALLSICCMVLLGFADDVIDIRWNVKLWLPMIASLPLLLVYFANYHSTTIILPKPVRPYFGQQWNLGILYYVYMSMVAIFCTHAINILAGVNGLEVGQSVIIAGSVLIFNLIELQGICAEEHLFSLYFMIPLIACSIPLLIRNWCPAEVFVGDTYCYFAGMTFAVIGILGHFSKTMLLFFIPQIINFLLSVPQLFKFIPCPRHRLPKLDPALNKLNPSDVEFKKKDLKPLGWLMLRFFSLTKFIRYREYQNNDNETMINTTNFTIINSVLCWFGPLHEEKLSRILMLIQLVFGSLLTFFVRYYLVRFFYDS</sequence>
<comment type="catalytic activity">
    <reaction evidence="18">
        <text>a di-trans,poly-cis-dolichyl phosphate + UDP-N-acetyl-alpha-D-glucosamine = an N-acetyl-alpha-D-glucosaminyl-diphospho-di-trans,poly-cis-dolichol + UMP</text>
        <dbReference type="Rhea" id="RHEA:13289"/>
        <dbReference type="Rhea" id="RHEA-COMP:19498"/>
        <dbReference type="Rhea" id="RHEA-COMP:19507"/>
        <dbReference type="ChEBI" id="CHEBI:57683"/>
        <dbReference type="ChEBI" id="CHEBI:57705"/>
        <dbReference type="ChEBI" id="CHEBI:57865"/>
        <dbReference type="ChEBI" id="CHEBI:58427"/>
        <dbReference type="EC" id="2.7.8.15"/>
    </reaction>
    <physiologicalReaction direction="left-to-right" evidence="18">
        <dbReference type="Rhea" id="RHEA:13290"/>
    </physiologicalReaction>
</comment>
<evidence type="ECO:0000256" key="10">
    <source>
        <dbReference type="ARBA" id="ARBA00022723"/>
    </source>
</evidence>
<keyword evidence="11" id="KW-0256">Endoplasmic reticulum</keyword>
<dbReference type="GO" id="GO:0016757">
    <property type="term" value="F:glycosyltransferase activity"/>
    <property type="evidence" value="ECO:0007669"/>
    <property type="project" value="UniProtKB-KW"/>
</dbReference>
<evidence type="ECO:0000256" key="8">
    <source>
        <dbReference type="ARBA" id="ARBA00022679"/>
    </source>
</evidence>
<comment type="subcellular location">
    <subcellularLocation>
        <location evidence="2">Endoplasmic reticulum membrane</location>
        <topology evidence="2">Multi-pass membrane protein</topology>
    </subcellularLocation>
</comment>
<evidence type="ECO:0000256" key="14">
    <source>
        <dbReference type="ARBA" id="ARBA00023136"/>
    </source>
</evidence>
<evidence type="ECO:0000256" key="15">
    <source>
        <dbReference type="ARBA" id="ARBA00029567"/>
    </source>
</evidence>
<name>A0A815NSC9_ADIRI</name>
<evidence type="ECO:0000256" key="6">
    <source>
        <dbReference type="ARBA" id="ARBA00017659"/>
    </source>
</evidence>
<dbReference type="EC" id="2.7.8.15" evidence="5"/>